<gene>
    <name evidence="1" type="ORF">HD593_010911</name>
</gene>
<dbReference type="AlphaFoldDB" id="A0A7X0P6R8"/>
<protein>
    <submittedName>
        <fullName evidence="1">Uncharacterized protein</fullName>
    </submittedName>
</protein>
<organism evidence="1 2">
    <name type="scientific">Nonomuraea rubra</name>
    <dbReference type="NCBI Taxonomy" id="46180"/>
    <lineage>
        <taxon>Bacteria</taxon>
        <taxon>Bacillati</taxon>
        <taxon>Actinomycetota</taxon>
        <taxon>Actinomycetes</taxon>
        <taxon>Streptosporangiales</taxon>
        <taxon>Streptosporangiaceae</taxon>
        <taxon>Nonomuraea</taxon>
    </lineage>
</organism>
<dbReference type="EMBL" id="JACHMI010000001">
    <property type="protein sequence ID" value="MBB6556116.1"/>
    <property type="molecule type" value="Genomic_DNA"/>
</dbReference>
<keyword evidence="2" id="KW-1185">Reference proteome</keyword>
<accession>A0A7X0P6R8</accession>
<sequence length="41" mass="4406">MAEARPAAAVALTGVAAHITAETARRVEEWADEKFGEEPPR</sequence>
<reference evidence="1 2" key="1">
    <citation type="submission" date="2020-08" db="EMBL/GenBank/DDBJ databases">
        <title>Sequencing the genomes of 1000 actinobacteria strains.</title>
        <authorList>
            <person name="Klenk H.-P."/>
        </authorList>
    </citation>
    <scope>NUCLEOTIDE SEQUENCE [LARGE SCALE GENOMIC DNA]</scope>
    <source>
        <strain evidence="1 2">DSM 43768</strain>
    </source>
</reference>
<evidence type="ECO:0000313" key="1">
    <source>
        <dbReference type="EMBL" id="MBB6556116.1"/>
    </source>
</evidence>
<dbReference type="RefSeq" id="WP_281402523.1">
    <property type="nucleotide sequence ID" value="NZ_BAAAXY010000150.1"/>
</dbReference>
<evidence type="ECO:0000313" key="2">
    <source>
        <dbReference type="Proteomes" id="UP000565579"/>
    </source>
</evidence>
<name>A0A7X0P6R8_9ACTN</name>
<dbReference type="Proteomes" id="UP000565579">
    <property type="component" value="Unassembled WGS sequence"/>
</dbReference>
<comment type="caution">
    <text evidence="1">The sequence shown here is derived from an EMBL/GenBank/DDBJ whole genome shotgun (WGS) entry which is preliminary data.</text>
</comment>
<proteinExistence type="predicted"/>